<dbReference type="STRING" id="1580092.NADRNF5_0595"/>
<dbReference type="RefSeq" id="WP_048115542.1">
    <property type="nucleotide sequence ID" value="NZ_CP011070.1"/>
</dbReference>
<accession>A0A0D5C0Q3</accession>
<name>A0A0D5C0Q3_9ARCH</name>
<dbReference type="PROSITE" id="PS50157">
    <property type="entry name" value="ZINC_FINGER_C2H2_2"/>
    <property type="match status" value="1"/>
</dbReference>
<dbReference type="AlphaFoldDB" id="A0A0D5C0Q3"/>
<organism evidence="2 3">
    <name type="scientific">Nitrosopumilus adriaticus</name>
    <dbReference type="NCBI Taxonomy" id="1580092"/>
    <lineage>
        <taxon>Archaea</taxon>
        <taxon>Nitrososphaerota</taxon>
        <taxon>Nitrososphaeria</taxon>
        <taxon>Nitrosopumilales</taxon>
        <taxon>Nitrosopumilaceae</taxon>
        <taxon>Nitrosopumilus</taxon>
    </lineage>
</organism>
<sequence>MISVDCSHSLAIKDKLLIFVADKLGALPILKSDKFFLESFDEFSIDKHKVISAIEEFLDSVNLRENFQIVPKGDDIKIEPIDGEGMKTKLEKLSKINENPFFECTHCGFMTMYEEELRTHRLIHYI</sequence>
<dbReference type="GeneID" id="24819828"/>
<evidence type="ECO:0000313" key="3">
    <source>
        <dbReference type="Proteomes" id="UP000032408"/>
    </source>
</evidence>
<gene>
    <name evidence="2" type="ORF">NADRNF5_0595</name>
</gene>
<reference evidence="3" key="1">
    <citation type="submission" date="2015-03" db="EMBL/GenBank/DDBJ databases">
        <title>Characterization of two novel Thaumarchaeota isolated from the Northern Adriatic Sea.</title>
        <authorList>
            <person name="Bayer B."/>
            <person name="Vojvoda J."/>
            <person name="Offre P."/>
            <person name="Srivastava A."/>
            <person name="Elisabeth N."/>
            <person name="Garcia J.A.L."/>
            <person name="Schleper C."/>
            <person name="Herndl G.J."/>
        </authorList>
    </citation>
    <scope>NUCLEOTIDE SEQUENCE [LARGE SCALE GENOMIC DNA]</scope>
    <source>
        <strain evidence="3">NF5</strain>
    </source>
</reference>
<dbReference type="InterPro" id="IPR013087">
    <property type="entry name" value="Znf_C2H2_type"/>
</dbReference>
<dbReference type="OrthoDB" id="7828at2157"/>
<dbReference type="HOGENOM" id="CLU_2032755_0_0_2"/>
<protein>
    <submittedName>
        <fullName evidence="2">Zinc finger C2H2-type domain-containing protein</fullName>
    </submittedName>
</protein>
<dbReference type="KEGG" id="nin:NADRNF5_0595"/>
<proteinExistence type="predicted"/>
<dbReference type="EMBL" id="CP011070">
    <property type="protein sequence ID" value="AJW70291.1"/>
    <property type="molecule type" value="Genomic_DNA"/>
</dbReference>
<evidence type="ECO:0000259" key="1">
    <source>
        <dbReference type="PROSITE" id="PS50157"/>
    </source>
</evidence>
<dbReference type="Proteomes" id="UP000032408">
    <property type="component" value="Chromosome"/>
</dbReference>
<reference evidence="2 3" key="2">
    <citation type="journal article" date="2016" name="ISME J.">
        <title>Physiological and genomic characterization of two novel marine thaumarchaeal strains indicates niche differentiation.</title>
        <authorList>
            <person name="Bayer B."/>
            <person name="Vojvoda J."/>
            <person name="Offre P."/>
            <person name="Alves R.J."/>
            <person name="Elisabeth N.H."/>
            <person name="Garcia J.A."/>
            <person name="Volland J.M."/>
            <person name="Srivastava A."/>
            <person name="Schleper C."/>
            <person name="Herndl G.J."/>
        </authorList>
    </citation>
    <scope>NUCLEOTIDE SEQUENCE [LARGE SCALE GENOMIC DNA]</scope>
    <source>
        <strain evidence="2 3">NF5</strain>
    </source>
</reference>
<evidence type="ECO:0000313" key="2">
    <source>
        <dbReference type="EMBL" id="AJW70291.1"/>
    </source>
</evidence>
<keyword evidence="3" id="KW-1185">Reference proteome</keyword>
<feature type="domain" description="C2H2-type" evidence="1">
    <location>
        <begin position="102"/>
        <end position="126"/>
    </location>
</feature>